<proteinExistence type="predicted"/>
<protein>
    <submittedName>
        <fullName evidence="1">DUF2000 domain-containing protein</fullName>
    </submittedName>
</protein>
<gene>
    <name evidence="1" type="ORF">MMF94_29920</name>
</gene>
<dbReference type="RefSeq" id="WP_241040640.1">
    <property type="nucleotide sequence ID" value="NZ_BAAAJF010000032.1"/>
</dbReference>
<dbReference type="InterPro" id="IPR018988">
    <property type="entry name" value="DUF2000"/>
</dbReference>
<comment type="caution">
    <text evidence="1">The sequence shown here is derived from an EMBL/GenBank/DDBJ whole genome shotgun (WGS) entry which is preliminary data.</text>
</comment>
<reference evidence="1 2" key="1">
    <citation type="submission" date="2022-03" db="EMBL/GenBank/DDBJ databases">
        <title>Pseudonocardia alaer sp. nov., a novel actinomycete isolated from reed forest soil.</title>
        <authorList>
            <person name="Wang L."/>
        </authorList>
    </citation>
    <scope>NUCLEOTIDE SEQUENCE [LARGE SCALE GENOMIC DNA]</scope>
    <source>
        <strain evidence="1 2">Y-16303</strain>
    </source>
</reference>
<evidence type="ECO:0000313" key="1">
    <source>
        <dbReference type="EMBL" id="MCH6169937.1"/>
    </source>
</evidence>
<name>A0ABS9TN25_9PSEU</name>
<dbReference type="Proteomes" id="UP001299970">
    <property type="component" value="Unassembled WGS sequence"/>
</dbReference>
<organism evidence="1 2">
    <name type="scientific">Pseudonocardia alaniniphila</name>
    <dbReference type="NCBI Taxonomy" id="75291"/>
    <lineage>
        <taxon>Bacteria</taxon>
        <taxon>Bacillati</taxon>
        <taxon>Actinomycetota</taxon>
        <taxon>Actinomycetes</taxon>
        <taxon>Pseudonocardiales</taxon>
        <taxon>Pseudonocardiaceae</taxon>
        <taxon>Pseudonocardia</taxon>
    </lineage>
</organism>
<dbReference type="EMBL" id="JAKXMK010000029">
    <property type="protein sequence ID" value="MCH6169937.1"/>
    <property type="molecule type" value="Genomic_DNA"/>
</dbReference>
<keyword evidence="2" id="KW-1185">Reference proteome</keyword>
<dbReference type="SUPFAM" id="SSF102462">
    <property type="entry name" value="Peptidyl-tRNA hydrolase II"/>
    <property type="match status" value="1"/>
</dbReference>
<sequence>MGAEPAPARHRIGYAPDEVVTSEPTRSTRLKWVVVVDETLSAGRAANAVACVAATTGAAVEGLIAHGGPDASGDEHPGLPWAGCTVLAATPDALAATRAAAASAEGVLVVDMPEAAQSHRVYDDYLSELAETEPEKLACSAVSIIGPRNRVSKLVRRLALLA</sequence>
<accession>A0ABS9TN25</accession>
<dbReference type="Gene3D" id="3.40.1490.10">
    <property type="entry name" value="Bit1"/>
    <property type="match status" value="1"/>
</dbReference>
<dbReference type="InterPro" id="IPR023476">
    <property type="entry name" value="Pep_tRNA_hydro_II_dom_sf"/>
</dbReference>
<dbReference type="Pfam" id="PF09391">
    <property type="entry name" value="DUF2000"/>
    <property type="match status" value="1"/>
</dbReference>
<evidence type="ECO:0000313" key="2">
    <source>
        <dbReference type="Proteomes" id="UP001299970"/>
    </source>
</evidence>